<evidence type="ECO:0000313" key="2">
    <source>
        <dbReference type="Proteomes" id="UP001062846"/>
    </source>
</evidence>
<organism evidence="1 2">
    <name type="scientific">Rhododendron molle</name>
    <name type="common">Chinese azalea</name>
    <name type="synonym">Azalea mollis</name>
    <dbReference type="NCBI Taxonomy" id="49168"/>
    <lineage>
        <taxon>Eukaryota</taxon>
        <taxon>Viridiplantae</taxon>
        <taxon>Streptophyta</taxon>
        <taxon>Embryophyta</taxon>
        <taxon>Tracheophyta</taxon>
        <taxon>Spermatophyta</taxon>
        <taxon>Magnoliopsida</taxon>
        <taxon>eudicotyledons</taxon>
        <taxon>Gunneridae</taxon>
        <taxon>Pentapetalae</taxon>
        <taxon>asterids</taxon>
        <taxon>Ericales</taxon>
        <taxon>Ericaceae</taxon>
        <taxon>Ericoideae</taxon>
        <taxon>Rhodoreae</taxon>
        <taxon>Rhododendron</taxon>
    </lineage>
</organism>
<gene>
    <name evidence="1" type="ORF">RHMOL_Rhmol07G0123300</name>
</gene>
<keyword evidence="2" id="KW-1185">Reference proteome</keyword>
<comment type="caution">
    <text evidence="1">The sequence shown here is derived from an EMBL/GenBank/DDBJ whole genome shotgun (WGS) entry which is preliminary data.</text>
</comment>
<dbReference type="Proteomes" id="UP001062846">
    <property type="component" value="Chromosome 7"/>
</dbReference>
<reference evidence="1" key="1">
    <citation type="submission" date="2022-02" db="EMBL/GenBank/DDBJ databases">
        <title>Plant Genome Project.</title>
        <authorList>
            <person name="Zhang R.-G."/>
        </authorList>
    </citation>
    <scope>NUCLEOTIDE SEQUENCE</scope>
    <source>
        <strain evidence="1">AT1</strain>
    </source>
</reference>
<name>A0ACC0N1U6_RHOML</name>
<accession>A0ACC0N1U6</accession>
<evidence type="ECO:0000313" key="1">
    <source>
        <dbReference type="EMBL" id="KAI8546503.1"/>
    </source>
</evidence>
<protein>
    <submittedName>
        <fullName evidence="1">Uncharacterized protein</fullName>
    </submittedName>
</protein>
<proteinExistence type="predicted"/>
<dbReference type="EMBL" id="CM046394">
    <property type="protein sequence ID" value="KAI8546503.1"/>
    <property type="molecule type" value="Genomic_DNA"/>
</dbReference>
<sequence length="83" mass="8743">MDSLTPQGNRTWASCIVLTACSAGGYSPGFVMRLEMKSGFSSSPVFGSKKTHPDLALIWGLQTTNPPVAGLANDPGRWLCGTV</sequence>